<dbReference type="Pfam" id="PF01713">
    <property type="entry name" value="Smr"/>
    <property type="match status" value="1"/>
</dbReference>
<keyword evidence="7" id="KW-0540">Nuclease</keyword>
<evidence type="ECO:0000256" key="7">
    <source>
        <dbReference type="HAMAP-Rule" id="MF_00092"/>
    </source>
</evidence>
<keyword evidence="1 7" id="KW-0699">rRNA-binding</keyword>
<dbReference type="InterPro" id="IPR036063">
    <property type="entry name" value="Smr_dom_sf"/>
</dbReference>
<dbReference type="InterPro" id="IPR027417">
    <property type="entry name" value="P-loop_NTPase"/>
</dbReference>
<comment type="function">
    <text evidence="7">Endonuclease that is involved in the suppression of homologous recombination and thus may have a key role in the control of bacterial genetic diversity.</text>
</comment>
<evidence type="ECO:0000256" key="3">
    <source>
        <dbReference type="ARBA" id="ARBA00022801"/>
    </source>
</evidence>
<keyword evidence="3 7" id="KW-0378">Hydrolase</keyword>
<dbReference type="SMART" id="SM00534">
    <property type="entry name" value="MUTSac"/>
    <property type="match status" value="1"/>
</dbReference>
<comment type="function">
    <text evidence="7">Acts as a ribosome collision sensor, splitting the ribosome into its 2 subunits. Detects stalled/collided 70S ribosomes which it binds and splits by an ATP-hydrolysis driven conformational change. Acts upstream of the ribosome quality control system (RQC), a ribosome-associated complex that mediates the extraction of incompletely synthesized nascent chains from stalled ribosomes and their subsequent degradation. Probably generates substrates for RQC.</text>
</comment>
<dbReference type="EMBL" id="CP048020">
    <property type="protein sequence ID" value="QHX44061.1"/>
    <property type="molecule type" value="Genomic_DNA"/>
</dbReference>
<dbReference type="Gene3D" id="3.40.50.300">
    <property type="entry name" value="P-loop containing nucleotide triphosphate hydrolases"/>
    <property type="match status" value="1"/>
</dbReference>
<gene>
    <name evidence="7" type="primary">mutS2</name>
    <name evidence="7" type="synonym">rqcU</name>
    <name evidence="10" type="ORF">GWP43_12095</name>
</gene>
<dbReference type="InterPro" id="IPR002625">
    <property type="entry name" value="Smr_dom"/>
</dbReference>
<evidence type="ECO:0000256" key="5">
    <source>
        <dbReference type="ARBA" id="ARBA00022884"/>
    </source>
</evidence>
<accession>A0A6P1Y2Y8</accession>
<dbReference type="HAMAP" id="MF_00092">
    <property type="entry name" value="MutS2"/>
    <property type="match status" value="1"/>
</dbReference>
<dbReference type="SMART" id="SM00463">
    <property type="entry name" value="SMR"/>
    <property type="match status" value="1"/>
</dbReference>
<dbReference type="GO" id="GO:0030983">
    <property type="term" value="F:mismatched DNA binding"/>
    <property type="evidence" value="ECO:0007669"/>
    <property type="project" value="InterPro"/>
</dbReference>
<dbReference type="GO" id="GO:0019843">
    <property type="term" value="F:rRNA binding"/>
    <property type="evidence" value="ECO:0007669"/>
    <property type="project" value="UniProtKB-UniRule"/>
</dbReference>
<dbReference type="PIRSF" id="PIRSF005814">
    <property type="entry name" value="MutS_YshD"/>
    <property type="match status" value="1"/>
</dbReference>
<keyword evidence="8" id="KW-0175">Coiled coil</keyword>
<dbReference type="Proteomes" id="UP000464374">
    <property type="component" value="Chromosome"/>
</dbReference>
<dbReference type="InterPro" id="IPR036187">
    <property type="entry name" value="DNA_mismatch_repair_MutS_sf"/>
</dbReference>
<dbReference type="GO" id="GO:0005524">
    <property type="term" value="F:ATP binding"/>
    <property type="evidence" value="ECO:0007669"/>
    <property type="project" value="UniProtKB-UniRule"/>
</dbReference>
<dbReference type="PANTHER" id="PTHR48466:SF2">
    <property type="entry name" value="OS10G0509000 PROTEIN"/>
    <property type="match status" value="1"/>
</dbReference>
<keyword evidence="6 7" id="KW-0238">DNA-binding</keyword>
<dbReference type="Gene3D" id="3.30.1370.110">
    <property type="match status" value="1"/>
</dbReference>
<dbReference type="FunFam" id="3.40.50.300:FF:000830">
    <property type="entry name" value="Endonuclease MutS2"/>
    <property type="match status" value="1"/>
</dbReference>
<dbReference type="RefSeq" id="WP_162664358.1">
    <property type="nucleotide sequence ID" value="NZ_CP048020.1"/>
</dbReference>
<dbReference type="KEGG" id="trz:GWP43_12095"/>
<dbReference type="EC" id="3.1.-.-" evidence="7"/>
<dbReference type="GO" id="GO:0004519">
    <property type="term" value="F:endonuclease activity"/>
    <property type="evidence" value="ECO:0007669"/>
    <property type="project" value="UniProtKB-UniRule"/>
</dbReference>
<organism evidence="10 11">
    <name type="scientific">Treponema vincentii</name>
    <dbReference type="NCBI Taxonomy" id="69710"/>
    <lineage>
        <taxon>Bacteria</taxon>
        <taxon>Pseudomonadati</taxon>
        <taxon>Spirochaetota</taxon>
        <taxon>Spirochaetia</taxon>
        <taxon>Spirochaetales</taxon>
        <taxon>Treponemataceae</taxon>
        <taxon>Treponema</taxon>
    </lineage>
</organism>
<evidence type="ECO:0000256" key="4">
    <source>
        <dbReference type="ARBA" id="ARBA00022840"/>
    </source>
</evidence>
<evidence type="ECO:0000256" key="2">
    <source>
        <dbReference type="ARBA" id="ARBA00022741"/>
    </source>
</evidence>
<feature type="domain" description="Smr" evidence="9">
    <location>
        <begin position="747"/>
        <end position="820"/>
    </location>
</feature>
<dbReference type="InterPro" id="IPR007696">
    <property type="entry name" value="DNA_mismatch_repair_MutS_core"/>
</dbReference>
<dbReference type="SMART" id="SM00533">
    <property type="entry name" value="MUTSd"/>
    <property type="match status" value="1"/>
</dbReference>
<dbReference type="GO" id="GO:0043023">
    <property type="term" value="F:ribosomal large subunit binding"/>
    <property type="evidence" value="ECO:0007669"/>
    <property type="project" value="UniProtKB-UniRule"/>
</dbReference>
<dbReference type="InterPro" id="IPR000432">
    <property type="entry name" value="DNA_mismatch_repair_MutS_C"/>
</dbReference>
<comment type="subunit">
    <text evidence="7">Homodimer. Binds to stalled ribosomes, contacting rRNA.</text>
</comment>
<reference evidence="10 11" key="1">
    <citation type="submission" date="2020-01" db="EMBL/GenBank/DDBJ databases">
        <title>Complete genome sequence of a human oral phylogroup 1 Treponema sp. strain ATCC 700766, originally isolated from periodontitis dental plaque.</title>
        <authorList>
            <person name="Chan Y."/>
            <person name="Huo Y.-B."/>
            <person name="Yu X.-L."/>
            <person name="Zeng H."/>
            <person name="Leung W.-K."/>
            <person name="Watt R.M."/>
        </authorList>
    </citation>
    <scope>NUCLEOTIDE SEQUENCE [LARGE SCALE GENOMIC DNA]</scope>
    <source>
        <strain evidence="10 11">OMZ 804</strain>
    </source>
</reference>
<name>A0A6P1Y2Y8_9SPIR</name>
<evidence type="ECO:0000256" key="6">
    <source>
        <dbReference type="ARBA" id="ARBA00023125"/>
    </source>
</evidence>
<feature type="binding site" evidence="7">
    <location>
        <begin position="331"/>
        <end position="338"/>
    </location>
    <ligand>
        <name>ATP</name>
        <dbReference type="ChEBI" id="CHEBI:30616"/>
    </ligand>
</feature>
<dbReference type="PROSITE" id="PS00486">
    <property type="entry name" value="DNA_MISMATCH_REPAIR_2"/>
    <property type="match status" value="1"/>
</dbReference>
<dbReference type="InterPro" id="IPR005747">
    <property type="entry name" value="MutS2"/>
</dbReference>
<protein>
    <recommendedName>
        <fullName evidence="7">Endonuclease MutS2</fullName>
        <ecNumber evidence="7">3.1.-.-</ecNumber>
    </recommendedName>
    <alternativeName>
        <fullName evidence="7">Ribosome-associated protein quality control-upstream factor</fullName>
        <shortName evidence="7">RQC-upstream factor</shortName>
        <shortName evidence="7">RqcU</shortName>
        <ecNumber evidence="7">3.6.4.-</ecNumber>
    </alternativeName>
</protein>
<evidence type="ECO:0000256" key="8">
    <source>
        <dbReference type="SAM" id="Coils"/>
    </source>
</evidence>
<dbReference type="EC" id="3.6.4.-" evidence="7"/>
<dbReference type="SUPFAM" id="SSF52540">
    <property type="entry name" value="P-loop containing nucleoside triphosphate hydrolases"/>
    <property type="match status" value="1"/>
</dbReference>
<evidence type="ECO:0000256" key="1">
    <source>
        <dbReference type="ARBA" id="ARBA00022730"/>
    </source>
</evidence>
<dbReference type="PROSITE" id="PS50828">
    <property type="entry name" value="SMR"/>
    <property type="match status" value="1"/>
</dbReference>
<sequence length="820" mass="91326">MTPHTFEVLEFFRIAEIIAGYCKSEEARVRCLQKRPLQDAAEIAATKELGRDILSFLQADEPLPIKNLPPLASVLKQLHTAGVCLTVEELYAAGLLALQVGELKAWAIKQKRTDSAACTLIESIPPLPQTEQAVFSFIDKNGALRDIPSLTAIRKKMQRIEADIEKTMRSYCTDESTKGMLQTPTPVLRNGRQVIAVRSNFKGRIKGIIHEYSQSGQSFYLEPESIVLRNNELMRAQAEYEQELHRLLVSISAKLAEEAEALERAYDLVLELDCAAAAARWAYTENGVFVPDTGNSQYFYLQTARHPLLGAAAVPIDLKLAPEERILIITGPNTGGKTVSLKTAALFVLLNQTGWPVLAGEETRLPVFRYVGCAIGDEQSLDRSLSTFSAYMRTVGELLAAADEESLILLDELGSGTDPQEGGALAMAILDELFARRSRVFVTSHHGVLKNYAYRKSGCVNASVSFDEATLRPSYRILMGIPGESRAVDIAEKNGLSPDVIRAARAYMADSSADAAALIKGLMEKHEQLAVFEREKDETEKALREKQRRFDLNTLKLRQKEQVLRLQGYKRLNDLFEQKRNEIENLVREIQEGELTHEKTTKLKQFFADFGATLAEEQTDIRNEQEELSTLQQALRNREQAQAHGKPANGMPATGVLANGVLACDASARETLAEGIEVFIPHLHRRGIIIRKEKKNWLVAVDTVKMTFPADKLEPLNTPAAAPLRTPQVIIEAELHKESRPELELRLLGMRLDEAEKCLQNQLDLALMHNMQEFSIVHGKGNGILQTMVQEKLASTPYVAEFFFARPEHGGTGKTVVHLR</sequence>
<evidence type="ECO:0000259" key="9">
    <source>
        <dbReference type="PROSITE" id="PS50828"/>
    </source>
</evidence>
<dbReference type="SUPFAM" id="SSF160443">
    <property type="entry name" value="SMR domain-like"/>
    <property type="match status" value="1"/>
</dbReference>
<evidence type="ECO:0000313" key="11">
    <source>
        <dbReference type="Proteomes" id="UP000464374"/>
    </source>
</evidence>
<dbReference type="NCBIfam" id="TIGR01069">
    <property type="entry name" value="mutS2"/>
    <property type="match status" value="1"/>
</dbReference>
<feature type="coiled-coil region" evidence="8">
    <location>
        <begin position="522"/>
        <end position="641"/>
    </location>
</feature>
<keyword evidence="4 7" id="KW-0067">ATP-binding</keyword>
<dbReference type="GO" id="GO:0006298">
    <property type="term" value="P:mismatch repair"/>
    <property type="evidence" value="ECO:0007669"/>
    <property type="project" value="InterPro"/>
</dbReference>
<dbReference type="GO" id="GO:0045910">
    <property type="term" value="P:negative regulation of DNA recombination"/>
    <property type="evidence" value="ECO:0007669"/>
    <property type="project" value="InterPro"/>
</dbReference>
<dbReference type="PANTHER" id="PTHR48466">
    <property type="entry name" value="OS10G0509000 PROTEIN-RELATED"/>
    <property type="match status" value="1"/>
</dbReference>
<dbReference type="SUPFAM" id="SSF48334">
    <property type="entry name" value="DNA repair protein MutS, domain III"/>
    <property type="match status" value="1"/>
</dbReference>
<proteinExistence type="inferred from homology"/>
<dbReference type="InterPro" id="IPR045076">
    <property type="entry name" value="MutS"/>
</dbReference>
<keyword evidence="2 7" id="KW-0547">Nucleotide-binding</keyword>
<evidence type="ECO:0000313" key="10">
    <source>
        <dbReference type="EMBL" id="QHX44061.1"/>
    </source>
</evidence>
<keyword evidence="7 10" id="KW-0255">Endonuclease</keyword>
<dbReference type="Pfam" id="PF00488">
    <property type="entry name" value="MutS_V"/>
    <property type="match status" value="1"/>
</dbReference>
<dbReference type="AlphaFoldDB" id="A0A6P1Y2Y8"/>
<keyword evidence="5 7" id="KW-0694">RNA-binding</keyword>
<dbReference type="GO" id="GO:0016887">
    <property type="term" value="F:ATP hydrolysis activity"/>
    <property type="evidence" value="ECO:0007669"/>
    <property type="project" value="InterPro"/>
</dbReference>
<comment type="similarity">
    <text evidence="7">Belongs to the DNA mismatch repair MutS family. MutS2 subfamily.</text>
</comment>
<dbReference type="GO" id="GO:0140664">
    <property type="term" value="F:ATP-dependent DNA damage sensor activity"/>
    <property type="evidence" value="ECO:0007669"/>
    <property type="project" value="InterPro"/>
</dbReference>
<dbReference type="GO" id="GO:0072344">
    <property type="term" value="P:rescue of stalled ribosome"/>
    <property type="evidence" value="ECO:0007669"/>
    <property type="project" value="UniProtKB-UniRule"/>
</dbReference>